<keyword evidence="2" id="KW-0732">Signal</keyword>
<dbReference type="PANTHER" id="PTHR42928">
    <property type="entry name" value="TRICARBOXYLATE-BINDING PROTEIN"/>
    <property type="match status" value="1"/>
</dbReference>
<comment type="caution">
    <text evidence="3">The sequence shown here is derived from an EMBL/GenBank/DDBJ whole genome shotgun (WGS) entry which is preliminary data.</text>
</comment>
<evidence type="ECO:0000313" key="3">
    <source>
        <dbReference type="EMBL" id="TCV88886.1"/>
    </source>
</evidence>
<reference evidence="3 4" key="1">
    <citation type="submission" date="2019-03" db="EMBL/GenBank/DDBJ databases">
        <title>Genomic Encyclopedia of Type Strains, Phase IV (KMG-IV): sequencing the most valuable type-strain genomes for metagenomic binning, comparative biology and taxonomic classification.</title>
        <authorList>
            <person name="Goeker M."/>
        </authorList>
    </citation>
    <scope>NUCLEOTIDE SEQUENCE [LARGE SCALE GENOMIC DNA]</scope>
    <source>
        <strain evidence="3 4">DSM 28140</strain>
    </source>
</reference>
<dbReference type="Proteomes" id="UP000294619">
    <property type="component" value="Unassembled WGS sequence"/>
</dbReference>
<feature type="chain" id="PRO_5020392164" evidence="2">
    <location>
        <begin position="23"/>
        <end position="316"/>
    </location>
</feature>
<dbReference type="PIRSF" id="PIRSF017082">
    <property type="entry name" value="YflP"/>
    <property type="match status" value="1"/>
</dbReference>
<organism evidence="3 4">
    <name type="scientific">Testudinibacter aquarius</name>
    <dbReference type="NCBI Taxonomy" id="1524974"/>
    <lineage>
        <taxon>Bacteria</taxon>
        <taxon>Pseudomonadati</taxon>
        <taxon>Pseudomonadota</taxon>
        <taxon>Gammaproteobacteria</taxon>
        <taxon>Pasteurellales</taxon>
        <taxon>Pasteurellaceae</taxon>
        <taxon>Testudinibacter</taxon>
    </lineage>
</organism>
<name>A0A4R3YAB6_9PAST</name>
<evidence type="ECO:0000313" key="4">
    <source>
        <dbReference type="Proteomes" id="UP000294619"/>
    </source>
</evidence>
<dbReference type="EMBL" id="SMCP01000003">
    <property type="protein sequence ID" value="TCV88886.1"/>
    <property type="molecule type" value="Genomic_DNA"/>
</dbReference>
<evidence type="ECO:0000256" key="2">
    <source>
        <dbReference type="SAM" id="SignalP"/>
    </source>
</evidence>
<dbReference type="InterPro" id="IPR042100">
    <property type="entry name" value="Bug_dom1"/>
</dbReference>
<protein>
    <submittedName>
        <fullName evidence="3">Tripartite-type tricarboxylate transporter receptor subunit TctC</fullName>
    </submittedName>
</protein>
<dbReference type="Gene3D" id="3.40.190.150">
    <property type="entry name" value="Bordetella uptake gene, domain 1"/>
    <property type="match status" value="1"/>
</dbReference>
<proteinExistence type="inferred from homology"/>
<feature type="signal peptide" evidence="2">
    <location>
        <begin position="1"/>
        <end position="22"/>
    </location>
</feature>
<dbReference type="Pfam" id="PF03401">
    <property type="entry name" value="TctC"/>
    <property type="match status" value="1"/>
</dbReference>
<comment type="similarity">
    <text evidence="1">Belongs to the UPF0065 (bug) family.</text>
</comment>
<gene>
    <name evidence="3" type="ORF">EDC16_103241</name>
</gene>
<dbReference type="Gene3D" id="3.40.190.10">
    <property type="entry name" value="Periplasmic binding protein-like II"/>
    <property type="match status" value="1"/>
</dbReference>
<evidence type="ECO:0000256" key="1">
    <source>
        <dbReference type="ARBA" id="ARBA00006987"/>
    </source>
</evidence>
<keyword evidence="3" id="KW-0675">Receptor</keyword>
<dbReference type="PANTHER" id="PTHR42928:SF5">
    <property type="entry name" value="BLR1237 PROTEIN"/>
    <property type="match status" value="1"/>
</dbReference>
<dbReference type="CDD" id="cd07012">
    <property type="entry name" value="PBP2_Bug_TTT"/>
    <property type="match status" value="1"/>
</dbReference>
<accession>A0A4R3YAB6</accession>
<sequence>MKKLTMKTLVLGTLLASSVALATYPEKPITIIVPWGAGGNTDTIARLVAKGLQDELGTNVNVVNRTGGSGVVGHNAIKTAKPDGYTLGVATAEIALMRHQKMADLSYQDYTPIVRLAVVNGGVQVAKDSPFTNINELLQNAKENPGKLKASGSGLNSIWHLNLLGILKSAGLPENSIKFIPSQGATAALQELVSGGVDLVTSSPGEAKSMTDAGMVKHLAITSEAQDPLYPDVPVYQQATGNHWTLFGWNVLVGPKDLPADVQEKLVKAMEKVYAKGELQEFSHKQGFGVGELYGQQLEQFMATEDKKFGELLSAQ</sequence>
<dbReference type="SUPFAM" id="SSF53850">
    <property type="entry name" value="Periplasmic binding protein-like II"/>
    <property type="match status" value="1"/>
</dbReference>
<dbReference type="RefSeq" id="WP_198362744.1">
    <property type="nucleotide sequence ID" value="NZ_LEKL01000025.1"/>
</dbReference>
<dbReference type="InterPro" id="IPR005064">
    <property type="entry name" value="BUG"/>
</dbReference>
<dbReference type="AlphaFoldDB" id="A0A4R3YAB6"/>